<dbReference type="RefSeq" id="WP_090848220.1">
    <property type="nucleotide sequence ID" value="NZ_FNXG01000004.1"/>
</dbReference>
<dbReference type="Gene3D" id="2.40.50.100">
    <property type="match status" value="1"/>
</dbReference>
<feature type="domain" description="Lipoyl-binding" evidence="2">
    <location>
        <begin position="85"/>
        <end position="160"/>
    </location>
</feature>
<dbReference type="OrthoDB" id="8902504at2"/>
<proteinExistence type="predicted"/>
<evidence type="ECO:0000313" key="3">
    <source>
        <dbReference type="EMBL" id="SEI02729.1"/>
    </source>
</evidence>
<dbReference type="STRING" id="65735.SAMN04488075_2271"/>
<dbReference type="InterPro" id="IPR000089">
    <property type="entry name" value="Biotin_lipoyl"/>
</dbReference>
<evidence type="ECO:0000256" key="1">
    <source>
        <dbReference type="ARBA" id="ARBA00023267"/>
    </source>
</evidence>
<evidence type="ECO:0000259" key="2">
    <source>
        <dbReference type="PROSITE" id="PS50968"/>
    </source>
</evidence>
<dbReference type="PANTHER" id="PTHR45266">
    <property type="entry name" value="OXALOACETATE DECARBOXYLASE ALPHA CHAIN"/>
    <property type="match status" value="1"/>
</dbReference>
<sequence length="167" mass="17672">MSFALLLNGTRHEIEIIRRRPHLLLRIDGRDYTVQDPGPAGDGELALTIDGRHVTALRAAGDDAQSLRCDGRTHVVQLADDGGGAGADGGLSELRAPMPGAVIEIHAAPGQRIARGDPLLTIESMKLQTVLAAPRDGTVAEIAVAQDETFGKDQILARLTPEDESDA</sequence>
<organism evidence="3 4">
    <name type="scientific">Paracoccus alkenifer</name>
    <dbReference type="NCBI Taxonomy" id="65735"/>
    <lineage>
        <taxon>Bacteria</taxon>
        <taxon>Pseudomonadati</taxon>
        <taxon>Pseudomonadota</taxon>
        <taxon>Alphaproteobacteria</taxon>
        <taxon>Rhodobacterales</taxon>
        <taxon>Paracoccaceae</taxon>
        <taxon>Paracoccus</taxon>
    </lineage>
</organism>
<dbReference type="CDD" id="cd06850">
    <property type="entry name" value="biotinyl_domain"/>
    <property type="match status" value="1"/>
</dbReference>
<evidence type="ECO:0000313" key="4">
    <source>
        <dbReference type="Proteomes" id="UP000199125"/>
    </source>
</evidence>
<dbReference type="Proteomes" id="UP000199125">
    <property type="component" value="Unassembled WGS sequence"/>
</dbReference>
<dbReference type="AlphaFoldDB" id="A0A1H6MLS5"/>
<dbReference type="EMBL" id="FNXG01000004">
    <property type="protein sequence ID" value="SEI02729.1"/>
    <property type="molecule type" value="Genomic_DNA"/>
</dbReference>
<dbReference type="Pfam" id="PF00364">
    <property type="entry name" value="Biotin_lipoyl"/>
    <property type="match status" value="1"/>
</dbReference>
<dbReference type="InterPro" id="IPR050709">
    <property type="entry name" value="Biotin_Carboxyl_Carrier/Decarb"/>
</dbReference>
<protein>
    <submittedName>
        <fullName evidence="3">Biotin-requiring enzyme</fullName>
    </submittedName>
</protein>
<dbReference type="PANTHER" id="PTHR45266:SF3">
    <property type="entry name" value="OXALOACETATE DECARBOXYLASE ALPHA CHAIN"/>
    <property type="match status" value="1"/>
</dbReference>
<accession>A0A1H6MLS5</accession>
<reference evidence="4" key="1">
    <citation type="submission" date="2016-10" db="EMBL/GenBank/DDBJ databases">
        <authorList>
            <person name="Varghese N."/>
            <person name="Submissions S."/>
        </authorList>
    </citation>
    <scope>NUCLEOTIDE SEQUENCE [LARGE SCALE GENOMIC DNA]</scope>
    <source>
        <strain evidence="4">DSM 11593</strain>
    </source>
</reference>
<keyword evidence="4" id="KW-1185">Reference proteome</keyword>
<name>A0A1H6MLS5_9RHOB</name>
<gene>
    <name evidence="3" type="ORF">SAMN04488075_2271</name>
</gene>
<keyword evidence="1" id="KW-0092">Biotin</keyword>
<dbReference type="InterPro" id="IPR011053">
    <property type="entry name" value="Single_hybrid_motif"/>
</dbReference>
<dbReference type="PROSITE" id="PS50968">
    <property type="entry name" value="BIOTINYL_LIPOYL"/>
    <property type="match status" value="1"/>
</dbReference>
<dbReference type="SUPFAM" id="SSF51230">
    <property type="entry name" value="Single hybrid motif"/>
    <property type="match status" value="1"/>
</dbReference>